<evidence type="ECO:0000256" key="1">
    <source>
        <dbReference type="ARBA" id="ARBA00022491"/>
    </source>
</evidence>
<evidence type="ECO:0000256" key="4">
    <source>
        <dbReference type="ARBA" id="ARBA00023163"/>
    </source>
</evidence>
<reference evidence="6 7" key="1">
    <citation type="submission" date="2019-03" db="EMBL/GenBank/DDBJ databases">
        <authorList>
            <person name="Kim M.K.M."/>
        </authorList>
    </citation>
    <scope>NUCLEOTIDE SEQUENCE [LARGE SCALE GENOMIC DNA]</scope>
    <source>
        <strain evidence="6 7">18JY21-1</strain>
    </source>
</reference>
<organism evidence="6 7">
    <name type="scientific">Paenibacillus albiflavus</name>
    <dbReference type="NCBI Taxonomy" id="2545760"/>
    <lineage>
        <taxon>Bacteria</taxon>
        <taxon>Bacillati</taxon>
        <taxon>Bacillota</taxon>
        <taxon>Bacilli</taxon>
        <taxon>Bacillales</taxon>
        <taxon>Paenibacillaceae</taxon>
        <taxon>Paenibacillus</taxon>
    </lineage>
</organism>
<protein>
    <submittedName>
        <fullName evidence="6">MerR family transcriptional regulator</fullName>
    </submittedName>
</protein>
<dbReference type="Proteomes" id="UP000295418">
    <property type="component" value="Unassembled WGS sequence"/>
</dbReference>
<dbReference type="EMBL" id="SKFG01000004">
    <property type="protein sequence ID" value="TCZ78910.1"/>
    <property type="molecule type" value="Genomic_DNA"/>
</dbReference>
<keyword evidence="4" id="KW-0804">Transcription</keyword>
<keyword evidence="7" id="KW-1185">Reference proteome</keyword>
<dbReference type="PANTHER" id="PTHR30204">
    <property type="entry name" value="REDOX-CYCLING DRUG-SENSING TRANSCRIPTIONAL ACTIVATOR SOXR"/>
    <property type="match status" value="1"/>
</dbReference>
<comment type="caution">
    <text evidence="6">The sequence shown here is derived from an EMBL/GenBank/DDBJ whole genome shotgun (WGS) entry which is preliminary data.</text>
</comment>
<dbReference type="AlphaFoldDB" id="A0A4R4EI76"/>
<dbReference type="GO" id="GO:0003700">
    <property type="term" value="F:DNA-binding transcription factor activity"/>
    <property type="evidence" value="ECO:0007669"/>
    <property type="project" value="InterPro"/>
</dbReference>
<evidence type="ECO:0000313" key="6">
    <source>
        <dbReference type="EMBL" id="TCZ78910.1"/>
    </source>
</evidence>
<proteinExistence type="predicted"/>
<gene>
    <name evidence="6" type="ORF">E0485_07550</name>
</gene>
<sequence length="274" mass="31982">MKTNMTIQSFSERTGLPASTLRYYEKEGLLQPSHRADNGYRYYREDQIPSALKIHTLRQAGIGLIEIRHYLAADADGQARWLRKWRQDVDAKLLALNVAKQYLDGVDSVDEHIRLVRWSQSTRMLWFRHRVKRQLHPFAQAIDESAAYLEKRGLLHAKEAYVRQERMIGDEMLGKVGFRLPMKSAIPDDWKHETELEVELEVLQPTLFVTLDCLSTDPYACFSLMLVLQSFGFEPAGPNMERYQLHDKMHYQWMIPVVHGEETGPYTSNRCINR</sequence>
<keyword evidence="3" id="KW-0238">DNA-binding</keyword>
<dbReference type="PROSITE" id="PS50937">
    <property type="entry name" value="HTH_MERR_2"/>
    <property type="match status" value="1"/>
</dbReference>
<feature type="domain" description="HTH merR-type" evidence="5">
    <location>
        <begin position="4"/>
        <end position="73"/>
    </location>
</feature>
<name>A0A4R4EI76_9BACL</name>
<dbReference type="Pfam" id="PF13411">
    <property type="entry name" value="MerR_1"/>
    <property type="match status" value="1"/>
</dbReference>
<evidence type="ECO:0000313" key="7">
    <source>
        <dbReference type="Proteomes" id="UP000295418"/>
    </source>
</evidence>
<dbReference type="SMART" id="SM00422">
    <property type="entry name" value="HTH_MERR"/>
    <property type="match status" value="1"/>
</dbReference>
<keyword evidence="2" id="KW-0805">Transcription regulation</keyword>
<dbReference type="InterPro" id="IPR000551">
    <property type="entry name" value="MerR-type_HTH_dom"/>
</dbReference>
<keyword evidence="1" id="KW-0678">Repressor</keyword>
<evidence type="ECO:0000256" key="3">
    <source>
        <dbReference type="ARBA" id="ARBA00023125"/>
    </source>
</evidence>
<dbReference type="SUPFAM" id="SSF46955">
    <property type="entry name" value="Putative DNA-binding domain"/>
    <property type="match status" value="1"/>
</dbReference>
<evidence type="ECO:0000259" key="5">
    <source>
        <dbReference type="PROSITE" id="PS50937"/>
    </source>
</evidence>
<dbReference type="InterPro" id="IPR047057">
    <property type="entry name" value="MerR_fam"/>
</dbReference>
<dbReference type="PANTHER" id="PTHR30204:SF69">
    <property type="entry name" value="MERR-FAMILY TRANSCRIPTIONAL REGULATOR"/>
    <property type="match status" value="1"/>
</dbReference>
<accession>A0A4R4EI76</accession>
<dbReference type="InterPro" id="IPR009061">
    <property type="entry name" value="DNA-bd_dom_put_sf"/>
</dbReference>
<evidence type="ECO:0000256" key="2">
    <source>
        <dbReference type="ARBA" id="ARBA00023015"/>
    </source>
</evidence>
<dbReference type="RefSeq" id="WP_132417361.1">
    <property type="nucleotide sequence ID" value="NZ_SKFG01000004.1"/>
</dbReference>
<dbReference type="GO" id="GO:0003677">
    <property type="term" value="F:DNA binding"/>
    <property type="evidence" value="ECO:0007669"/>
    <property type="project" value="UniProtKB-KW"/>
</dbReference>
<dbReference type="OrthoDB" id="9773308at2"/>
<dbReference type="Gene3D" id="1.10.1660.10">
    <property type="match status" value="1"/>
</dbReference>